<dbReference type="GO" id="GO:0010494">
    <property type="term" value="C:cytoplasmic stress granule"/>
    <property type="evidence" value="ECO:0007669"/>
    <property type="project" value="TreeGrafter"/>
</dbReference>
<dbReference type="Pfam" id="PF21071">
    <property type="entry name" value="LARP1_HEAT"/>
    <property type="match status" value="1"/>
</dbReference>
<dbReference type="GO" id="GO:0000339">
    <property type="term" value="F:RNA cap binding"/>
    <property type="evidence" value="ECO:0007669"/>
    <property type="project" value="InterPro"/>
</dbReference>
<feature type="region of interest" description="Disordered" evidence="3">
    <location>
        <begin position="25"/>
        <end position="186"/>
    </location>
</feature>
<dbReference type="InterPro" id="IPR036388">
    <property type="entry name" value="WH-like_DNA-bd_sf"/>
</dbReference>
<feature type="compositionally biased region" description="Low complexity" evidence="3">
    <location>
        <begin position="882"/>
        <end position="896"/>
    </location>
</feature>
<feature type="compositionally biased region" description="Polar residues" evidence="3">
    <location>
        <begin position="864"/>
        <end position="881"/>
    </location>
</feature>
<evidence type="ECO:0000256" key="1">
    <source>
        <dbReference type="ARBA" id="ARBA00022884"/>
    </source>
</evidence>
<dbReference type="InterPro" id="IPR045180">
    <property type="entry name" value="La_dom_prot"/>
</dbReference>
<dbReference type="SUPFAM" id="SSF46785">
    <property type="entry name" value="Winged helix' DNA-binding domain"/>
    <property type="match status" value="1"/>
</dbReference>
<dbReference type="InterPro" id="IPR006607">
    <property type="entry name" value="DM15"/>
</dbReference>
<accession>A0A9P4VW54</accession>
<gene>
    <name evidence="5" type="ORF">M501DRAFT_928338</name>
</gene>
<evidence type="ECO:0000313" key="6">
    <source>
        <dbReference type="Proteomes" id="UP000799429"/>
    </source>
</evidence>
<feature type="region of interest" description="Disordered" evidence="3">
    <location>
        <begin position="202"/>
        <end position="683"/>
    </location>
</feature>
<dbReference type="Proteomes" id="UP000799429">
    <property type="component" value="Unassembled WGS sequence"/>
</dbReference>
<feature type="region of interest" description="Disordered" evidence="3">
    <location>
        <begin position="864"/>
        <end position="917"/>
    </location>
</feature>
<dbReference type="EMBL" id="MU006090">
    <property type="protein sequence ID" value="KAF2842369.1"/>
    <property type="molecule type" value="Genomic_DNA"/>
</dbReference>
<dbReference type="PROSITE" id="PS50961">
    <property type="entry name" value="HTH_LA"/>
    <property type="match status" value="1"/>
</dbReference>
<dbReference type="CDD" id="cd07323">
    <property type="entry name" value="LAM"/>
    <property type="match status" value="1"/>
</dbReference>
<dbReference type="InterPro" id="IPR036390">
    <property type="entry name" value="WH_DNA-bd_sf"/>
</dbReference>
<dbReference type="GO" id="GO:0048255">
    <property type="term" value="P:mRNA stabilization"/>
    <property type="evidence" value="ECO:0007669"/>
    <property type="project" value="InterPro"/>
</dbReference>
<dbReference type="PANTHER" id="PTHR22792:SF132">
    <property type="entry name" value="LA-RELATED PROTEIN 1"/>
    <property type="match status" value="1"/>
</dbReference>
<name>A0A9P4VW54_9PEZI</name>
<feature type="compositionally biased region" description="Polar residues" evidence="3">
    <location>
        <begin position="612"/>
        <end position="625"/>
    </location>
</feature>
<sequence length="1165" mass="126853">MASSTLKSAADSPVSGIFSYAQAAKGLSSSGPSTVQSSKAPSGAVSPSGDNATSHDAIPNAPSGMNWADDVEVNGTSSKDSLAKTPEIFPQHVEPESSSEKVDLSHANPPSSTASPEFGASSTSTLAKEDDFSSLPNASSESTWENKSQSSTAIDRSTDHSEGGTEQPKETPVEMEKTLPKVLHEAPIPAVNFWKQRAEELKLKTASTSQATKPVASSFPNASNGNGKTGERPSDAPGVDGRKKTEGRVKILADEQNAASSSKHRKGSGEGHSRLWDNDARREPGDLDKHRKGSHFLKSVEKDSTPKPPPPVKDETSWPTPESAQEEGRKRSQEKDEKSEKEKTPPTGSKSHDKKWVHVHHIPNVIFSTPLPNTSSRRGGRGGGRGGRESGGRGAGYGTSGSIVVEKDVQSLVNTLPNGDHPRRGRPETTTRNGSPSKGRRGVSANSSFIRETSDSTSAPERDPKPKASADSVPNSARARPEDEGTTSPTNTGQSTAGLRQYPPNKQRLTRRQDQPNAGDRRKDTEPVTEGEHSHRPTRRKSTATQTDDNGERRPSNTFEPQSTASRANGTDRRGSMINSITNRERGGEHRGRGGGRGGRGGGHPYQLATHFPNSQFPNNHSASMASPFVTPRSPSYPYSEGPNGFVASPQHTRGFRGQGPRSQSIPNENYGRGPKTFSPVTPSMPGFPQYTGIYDYSSMQPMSAGPYSPYIDSYTLIQMVTHQLEYYFSLDNLCKDMFLRKHMDSQGFVFLTVIADFNRIKNLTTDIELIKMVCYQSRNIEFKTGIDGKDRLRKREGWEQWVLQLSERDLSVQNDEPVELHYPPIPHPVDSNVQQIMRYAPVPMGYPTSPSFIPGGQSFQSLNGMATSSISPTKSHGTNGVSNSASPSKSVASPNELPATSPVLNHQSPDVETDSFEDNQIEVLSVIVRKGELSPQTAPFHSAASRTFSSGSIDGNSFDKSQNGPQINGHSPTSAVDSRKLFETKRSLSPAASNSSKATNSLNLFWVKGNEAPVESLPSDTTSELYTDLRVKALGQRQDAPTGKCPYDMDILYQFWSHFLIRNFNSGMYDEFRRLAFDDANLRMSDTGVRNLLKYYGEALSSQNIIRDRIARHYVNFVLSEDPSSDKPALKQLRSAWRNGALNLKNRKKISAYVDANLKAALEA</sequence>
<feature type="domain" description="HTH La-type RNA-binding" evidence="4">
    <location>
        <begin position="711"/>
        <end position="800"/>
    </location>
</feature>
<feature type="compositionally biased region" description="Basic and acidic residues" evidence="3">
    <location>
        <begin position="156"/>
        <end position="184"/>
    </location>
</feature>
<keyword evidence="6" id="KW-1185">Reference proteome</keyword>
<feature type="compositionally biased region" description="Basic and acidic residues" evidence="3">
    <location>
        <begin position="93"/>
        <end position="104"/>
    </location>
</feature>
<feature type="compositionally biased region" description="Polar residues" evidence="3">
    <location>
        <begin position="486"/>
        <end position="498"/>
    </location>
</feature>
<feature type="compositionally biased region" description="Basic and acidic residues" evidence="3">
    <location>
        <begin position="583"/>
        <end position="592"/>
    </location>
</feature>
<protein>
    <recommendedName>
        <fullName evidence="4">HTH La-type RNA-binding domain-containing protein</fullName>
    </recommendedName>
</protein>
<feature type="compositionally biased region" description="Polar residues" evidence="3">
    <location>
        <begin position="444"/>
        <end position="459"/>
    </location>
</feature>
<comment type="caution">
    <text evidence="5">The sequence shown here is derived from an EMBL/GenBank/DDBJ whole genome shotgun (WGS) entry which is preliminary data.</text>
</comment>
<feature type="compositionally biased region" description="Polar residues" evidence="3">
    <location>
        <begin position="108"/>
        <end position="126"/>
    </location>
</feature>
<dbReference type="Gene3D" id="1.10.10.10">
    <property type="entry name" value="Winged helix-like DNA-binding domain superfamily/Winged helix DNA-binding domain"/>
    <property type="match status" value="1"/>
</dbReference>
<proteinExistence type="predicted"/>
<feature type="compositionally biased region" description="Basic and acidic residues" evidence="3">
    <location>
        <begin position="267"/>
        <end position="289"/>
    </location>
</feature>
<feature type="region of interest" description="Disordered" evidence="3">
    <location>
        <begin position="937"/>
        <end position="976"/>
    </location>
</feature>
<keyword evidence="1 2" id="KW-0694">RNA-binding</keyword>
<evidence type="ECO:0000259" key="4">
    <source>
        <dbReference type="PROSITE" id="PS50961"/>
    </source>
</evidence>
<feature type="compositionally biased region" description="Basic and acidic residues" evidence="3">
    <location>
        <begin position="511"/>
        <end position="535"/>
    </location>
</feature>
<evidence type="ECO:0000256" key="3">
    <source>
        <dbReference type="SAM" id="MobiDB-lite"/>
    </source>
</evidence>
<evidence type="ECO:0000256" key="2">
    <source>
        <dbReference type="PROSITE-ProRule" id="PRU00332"/>
    </source>
</evidence>
<feature type="compositionally biased region" description="Polar residues" evidence="3">
    <location>
        <begin position="556"/>
        <end position="569"/>
    </location>
</feature>
<evidence type="ECO:0000313" key="5">
    <source>
        <dbReference type="EMBL" id="KAF2842369.1"/>
    </source>
</evidence>
<dbReference type="SMART" id="SM00715">
    <property type="entry name" value="LA"/>
    <property type="match status" value="1"/>
</dbReference>
<feature type="compositionally biased region" description="Polar residues" evidence="3">
    <location>
        <begin position="134"/>
        <end position="155"/>
    </location>
</feature>
<organism evidence="5 6">
    <name type="scientific">Patellaria atrata CBS 101060</name>
    <dbReference type="NCBI Taxonomy" id="1346257"/>
    <lineage>
        <taxon>Eukaryota</taxon>
        <taxon>Fungi</taxon>
        <taxon>Dikarya</taxon>
        <taxon>Ascomycota</taxon>
        <taxon>Pezizomycotina</taxon>
        <taxon>Dothideomycetes</taxon>
        <taxon>Dothideomycetes incertae sedis</taxon>
        <taxon>Patellariales</taxon>
        <taxon>Patellariaceae</taxon>
        <taxon>Patellaria</taxon>
    </lineage>
</organism>
<dbReference type="OrthoDB" id="340227at2759"/>
<feature type="compositionally biased region" description="Basic and acidic residues" evidence="3">
    <location>
        <begin position="326"/>
        <end position="356"/>
    </location>
</feature>
<feature type="compositionally biased region" description="Polar residues" evidence="3">
    <location>
        <begin position="27"/>
        <end position="40"/>
    </location>
</feature>
<feature type="compositionally biased region" description="Gly residues" evidence="3">
    <location>
        <begin position="595"/>
        <end position="604"/>
    </location>
</feature>
<dbReference type="AlphaFoldDB" id="A0A9P4VW54"/>
<reference evidence="5" key="1">
    <citation type="journal article" date="2020" name="Stud. Mycol.">
        <title>101 Dothideomycetes genomes: a test case for predicting lifestyles and emergence of pathogens.</title>
        <authorList>
            <person name="Haridas S."/>
            <person name="Albert R."/>
            <person name="Binder M."/>
            <person name="Bloem J."/>
            <person name="Labutti K."/>
            <person name="Salamov A."/>
            <person name="Andreopoulos B."/>
            <person name="Baker S."/>
            <person name="Barry K."/>
            <person name="Bills G."/>
            <person name="Bluhm B."/>
            <person name="Cannon C."/>
            <person name="Castanera R."/>
            <person name="Culley D."/>
            <person name="Daum C."/>
            <person name="Ezra D."/>
            <person name="Gonzalez J."/>
            <person name="Henrissat B."/>
            <person name="Kuo A."/>
            <person name="Liang C."/>
            <person name="Lipzen A."/>
            <person name="Lutzoni F."/>
            <person name="Magnuson J."/>
            <person name="Mondo S."/>
            <person name="Nolan M."/>
            <person name="Ohm R."/>
            <person name="Pangilinan J."/>
            <person name="Park H.-J."/>
            <person name="Ramirez L."/>
            <person name="Alfaro M."/>
            <person name="Sun H."/>
            <person name="Tritt A."/>
            <person name="Yoshinaga Y."/>
            <person name="Zwiers L.-H."/>
            <person name="Turgeon B."/>
            <person name="Goodwin S."/>
            <person name="Spatafora J."/>
            <person name="Crous P."/>
            <person name="Grigoriev I."/>
        </authorList>
    </citation>
    <scope>NUCLEOTIDE SEQUENCE</scope>
    <source>
        <strain evidence="5">CBS 101060</strain>
    </source>
</reference>
<dbReference type="Pfam" id="PF05383">
    <property type="entry name" value="La"/>
    <property type="match status" value="1"/>
</dbReference>
<feature type="compositionally biased region" description="Basic and acidic residues" evidence="3">
    <location>
        <begin position="229"/>
        <end position="253"/>
    </location>
</feature>
<dbReference type="InterPro" id="IPR006630">
    <property type="entry name" value="La_HTH"/>
</dbReference>
<dbReference type="PANTHER" id="PTHR22792">
    <property type="entry name" value="LUPUS LA PROTEIN-RELATED"/>
    <property type="match status" value="1"/>
</dbReference>
<dbReference type="GO" id="GO:0045727">
    <property type="term" value="P:positive regulation of translation"/>
    <property type="evidence" value="ECO:0007669"/>
    <property type="project" value="TreeGrafter"/>
</dbReference>
<dbReference type="GO" id="GO:0005829">
    <property type="term" value="C:cytosol"/>
    <property type="evidence" value="ECO:0007669"/>
    <property type="project" value="TreeGrafter"/>
</dbReference>
<feature type="compositionally biased region" description="Basic and acidic residues" evidence="3">
    <location>
        <begin position="420"/>
        <end position="429"/>
    </location>
</feature>